<dbReference type="Gene3D" id="3.40.50.720">
    <property type="entry name" value="NAD(P)-binding Rossmann-like Domain"/>
    <property type="match status" value="1"/>
</dbReference>
<dbReference type="GO" id="GO:0050661">
    <property type="term" value="F:NADP binding"/>
    <property type="evidence" value="ECO:0007669"/>
    <property type="project" value="InterPro"/>
</dbReference>
<dbReference type="Gene3D" id="1.10.1040.10">
    <property type="entry name" value="N-(1-d-carboxylethyl)-l-norvaline Dehydrogenase, domain 2"/>
    <property type="match status" value="1"/>
</dbReference>
<dbReference type="RefSeq" id="XP_013272484.1">
    <property type="nucleotide sequence ID" value="XM_013417030.1"/>
</dbReference>
<dbReference type="GO" id="GO:0004616">
    <property type="term" value="F:phosphogluconate dehydrogenase (decarboxylating) activity"/>
    <property type="evidence" value="ECO:0007669"/>
    <property type="project" value="UniProtKB-EC"/>
</dbReference>
<dbReference type="InterPro" id="IPR006114">
    <property type="entry name" value="6PGDH_C"/>
</dbReference>
<dbReference type="InterPro" id="IPR013328">
    <property type="entry name" value="6PGD_dom2"/>
</dbReference>
<dbReference type="SMART" id="SM01350">
    <property type="entry name" value="6PGD"/>
    <property type="match status" value="1"/>
</dbReference>
<dbReference type="GO" id="GO:0019521">
    <property type="term" value="P:D-gluconate metabolic process"/>
    <property type="evidence" value="ECO:0007669"/>
    <property type="project" value="UniProtKB-KW"/>
</dbReference>
<dbReference type="VEuPathDB" id="FungiDB:Z518_06220"/>
<reference evidence="9 10" key="1">
    <citation type="submission" date="2015-01" db="EMBL/GenBank/DDBJ databases">
        <title>The Genome Sequence of Rhinocladiella mackenzie CBS 650.93.</title>
        <authorList>
            <consortium name="The Broad Institute Genomics Platform"/>
            <person name="Cuomo C."/>
            <person name="de Hoog S."/>
            <person name="Gorbushina A."/>
            <person name="Stielow B."/>
            <person name="Teixiera M."/>
            <person name="Abouelleil A."/>
            <person name="Chapman S.B."/>
            <person name="Priest M."/>
            <person name="Young S.K."/>
            <person name="Wortman J."/>
            <person name="Nusbaum C."/>
            <person name="Birren B."/>
        </authorList>
    </citation>
    <scope>NUCLEOTIDE SEQUENCE [LARGE SCALE GENOMIC DNA]</scope>
    <source>
        <strain evidence="9 10">CBS 650.93</strain>
    </source>
</reference>
<dbReference type="PANTHER" id="PTHR11811">
    <property type="entry name" value="6-PHOSPHOGLUCONATE DEHYDROGENASE"/>
    <property type="match status" value="1"/>
</dbReference>
<keyword evidence="4" id="KW-0311">Gluconate utilization</keyword>
<gene>
    <name evidence="9" type="ORF">Z518_06220</name>
</gene>
<name>A0A0D2H4K2_9EURO</name>
<dbReference type="FunFam" id="3.40.50.720:FF:000634">
    <property type="entry name" value="6-phosphogluconate dehydrogenase, decarboxylating"/>
    <property type="match status" value="1"/>
</dbReference>
<dbReference type="InterPro" id="IPR036291">
    <property type="entry name" value="NAD(P)-bd_dom_sf"/>
</dbReference>
<evidence type="ECO:0000256" key="5">
    <source>
        <dbReference type="ARBA" id="ARBA00023126"/>
    </source>
</evidence>
<dbReference type="EMBL" id="KN847478">
    <property type="protein sequence ID" value="KIX05348.1"/>
    <property type="molecule type" value="Genomic_DNA"/>
</dbReference>
<keyword evidence="5 6" id="KW-0570">Pentose shunt</keyword>
<dbReference type="OrthoDB" id="434986at2759"/>
<feature type="active site" description="Proton acceptor" evidence="7">
    <location>
        <position position="197"/>
    </location>
</feature>
<evidence type="ECO:0000256" key="4">
    <source>
        <dbReference type="ARBA" id="ARBA00023064"/>
    </source>
</evidence>
<evidence type="ECO:0000313" key="10">
    <source>
        <dbReference type="Proteomes" id="UP000053617"/>
    </source>
</evidence>
<keyword evidence="10" id="KW-1185">Reference proteome</keyword>
<dbReference type="Gene3D" id="1.20.5.320">
    <property type="entry name" value="6-Phosphogluconate Dehydrogenase, domain 3"/>
    <property type="match status" value="1"/>
</dbReference>
<sequence>MGSVGPLQSLEITKIGVIGTGVMGSMLSLLFAEHAGVDVSIYDRSETSMQLAVEKANKAGLGDRVHACKDYETLCQSLGSPKIFLFSLPHGPPGDRVVRTLEPYLRKGDVVIDGSNENFHVTQKRQAFLQPRGVSYIGMGVSGGFNGARHGPSLMPSGDEWALDRLMPLLTKIAAKDELGRPCVTKIGTGGSGHYVKMIHNGIEHGVMSVLCEAWEIMDSCLRMTGDEIGDVFESWNEKGELRNNFLVAISGPICRTRNEDGNGFLLHDIGDAVVQDANDSEGTGVWANLEAVSSHVPAPSLTAAHYLRLASANVGQRRQVGNSLGAVSPGKIILDRNQRQSFLEDLRKAVYATVLLCFIQGLDLLRQASERQGWGIDLEQVVRIWRAGCIIKSDDITDLFERHYARSPGQHPLLGTEICSELRRCWPSLKTVVLKGLEVDAHLPALGASLEYLKYSGSTNLPTSFMEAQLDAFGAHGYELKGEQNGYMAKGKHHSHWSQ</sequence>
<dbReference type="PRINTS" id="PR00076">
    <property type="entry name" value="6PGDHDRGNASE"/>
</dbReference>
<comment type="similarity">
    <text evidence="2 6">Belongs to the 6-phosphogluconate dehydrogenase family.</text>
</comment>
<dbReference type="AlphaFoldDB" id="A0A0D2H4K2"/>
<dbReference type="EC" id="1.1.1.44" evidence="6"/>
<organism evidence="9 10">
    <name type="scientific">Rhinocladiella mackenziei CBS 650.93</name>
    <dbReference type="NCBI Taxonomy" id="1442369"/>
    <lineage>
        <taxon>Eukaryota</taxon>
        <taxon>Fungi</taxon>
        <taxon>Dikarya</taxon>
        <taxon>Ascomycota</taxon>
        <taxon>Pezizomycotina</taxon>
        <taxon>Eurotiomycetes</taxon>
        <taxon>Chaetothyriomycetidae</taxon>
        <taxon>Chaetothyriales</taxon>
        <taxon>Herpotrichiellaceae</taxon>
        <taxon>Rhinocladiella</taxon>
    </lineage>
</organism>
<comment type="catalytic activity">
    <reaction evidence="6">
        <text>6-phospho-D-gluconate + NADP(+) = D-ribulose 5-phosphate + CO2 + NADPH</text>
        <dbReference type="Rhea" id="RHEA:10116"/>
        <dbReference type="ChEBI" id="CHEBI:16526"/>
        <dbReference type="ChEBI" id="CHEBI:57783"/>
        <dbReference type="ChEBI" id="CHEBI:58121"/>
        <dbReference type="ChEBI" id="CHEBI:58349"/>
        <dbReference type="ChEBI" id="CHEBI:58759"/>
        <dbReference type="EC" id="1.1.1.44"/>
    </reaction>
</comment>
<dbReference type="UniPathway" id="UPA00115">
    <property type="reaction ID" value="UER00410"/>
</dbReference>
<evidence type="ECO:0000256" key="2">
    <source>
        <dbReference type="ARBA" id="ARBA00008419"/>
    </source>
</evidence>
<comment type="pathway">
    <text evidence="1 6">Carbohydrate degradation; pentose phosphate pathway; D-ribulose 5-phosphate from D-glucose 6-phosphate (oxidative stage): step 3/3.</text>
</comment>
<dbReference type="Pfam" id="PF03446">
    <property type="entry name" value="NAD_binding_2"/>
    <property type="match status" value="1"/>
</dbReference>
<dbReference type="SUPFAM" id="SSF51735">
    <property type="entry name" value="NAD(P)-binding Rossmann-fold domains"/>
    <property type="match status" value="1"/>
</dbReference>
<dbReference type="STRING" id="1442369.A0A0D2H4K2"/>
<dbReference type="InterPro" id="IPR008927">
    <property type="entry name" value="6-PGluconate_DH-like_C_sf"/>
</dbReference>
<dbReference type="SUPFAM" id="SSF48179">
    <property type="entry name" value="6-phosphogluconate dehydrogenase C-terminal domain-like"/>
    <property type="match status" value="1"/>
</dbReference>
<dbReference type="GO" id="GO:0006098">
    <property type="term" value="P:pentose-phosphate shunt"/>
    <property type="evidence" value="ECO:0007669"/>
    <property type="project" value="UniProtKB-UniPathway"/>
</dbReference>
<feature type="domain" description="6-phosphogluconate dehydrogenase C-terminal" evidence="8">
    <location>
        <begin position="193"/>
        <end position="499"/>
    </location>
</feature>
<dbReference type="Proteomes" id="UP000053617">
    <property type="component" value="Unassembled WGS sequence"/>
</dbReference>
<proteinExistence type="inferred from homology"/>
<dbReference type="InterPro" id="IPR006113">
    <property type="entry name" value="6PGDH_Gnd/GntZ"/>
</dbReference>
<evidence type="ECO:0000256" key="6">
    <source>
        <dbReference type="PIRNR" id="PIRNR000109"/>
    </source>
</evidence>
<dbReference type="PIRSF" id="PIRSF000109">
    <property type="entry name" value="6PGD"/>
    <property type="match status" value="1"/>
</dbReference>
<accession>A0A0D2H4K2</accession>
<dbReference type="InterPro" id="IPR006115">
    <property type="entry name" value="6PGDH_NADP-bd"/>
</dbReference>
<dbReference type="HOGENOM" id="CLU_024540_4_0_1"/>
<dbReference type="Pfam" id="PF00393">
    <property type="entry name" value="6PGD"/>
    <property type="match status" value="1"/>
</dbReference>
<evidence type="ECO:0000313" key="9">
    <source>
        <dbReference type="EMBL" id="KIX05348.1"/>
    </source>
</evidence>
<evidence type="ECO:0000256" key="7">
    <source>
        <dbReference type="PIRSR" id="PIRSR000109-1"/>
    </source>
</evidence>
<keyword evidence="3 6" id="KW-0560">Oxidoreductase</keyword>
<evidence type="ECO:0000256" key="1">
    <source>
        <dbReference type="ARBA" id="ARBA00004874"/>
    </source>
</evidence>
<keyword evidence="6" id="KW-0521">NADP</keyword>
<comment type="function">
    <text evidence="6">Catalyzes the oxidative decarboxylation of 6-phosphogluconate to ribulose 5-phosphate and CO(2), with concomitant reduction of NADP to NADPH.</text>
</comment>
<evidence type="ECO:0000256" key="3">
    <source>
        <dbReference type="ARBA" id="ARBA00023002"/>
    </source>
</evidence>
<comment type="subunit">
    <text evidence="6">Homodimer.</text>
</comment>
<dbReference type="GeneID" id="25294291"/>
<dbReference type="InterPro" id="IPR006183">
    <property type="entry name" value="Pgluconate_DH"/>
</dbReference>
<feature type="active site" description="Proton donor" evidence="7">
    <location>
        <position position="204"/>
    </location>
</feature>
<protein>
    <recommendedName>
        <fullName evidence="6">6-phosphogluconate dehydrogenase, decarboxylating</fullName>
        <ecNumber evidence="6">1.1.1.44</ecNumber>
    </recommendedName>
</protein>
<evidence type="ECO:0000259" key="8">
    <source>
        <dbReference type="SMART" id="SM01350"/>
    </source>
</evidence>